<evidence type="ECO:0000256" key="1">
    <source>
        <dbReference type="ARBA" id="ARBA00004123"/>
    </source>
</evidence>
<dbReference type="WBParaSite" id="TCONS_00000176.p1">
    <property type="protein sequence ID" value="TCONS_00000176.p1"/>
    <property type="gene ID" value="XLOC_000201"/>
</dbReference>
<dbReference type="PROSITE" id="PS50961">
    <property type="entry name" value="HTH_LA"/>
    <property type="match status" value="1"/>
</dbReference>
<evidence type="ECO:0000256" key="4">
    <source>
        <dbReference type="PROSITE-ProRule" id="PRU00332"/>
    </source>
</evidence>
<dbReference type="GO" id="GO:0005737">
    <property type="term" value="C:cytoplasm"/>
    <property type="evidence" value="ECO:0007669"/>
    <property type="project" value="UniProtKB-ARBA"/>
</dbReference>
<dbReference type="Pfam" id="PF05383">
    <property type="entry name" value="La"/>
    <property type="match status" value="1"/>
</dbReference>
<evidence type="ECO:0000259" key="6">
    <source>
        <dbReference type="PROSITE" id="PS50961"/>
    </source>
</evidence>
<feature type="region of interest" description="Disordered" evidence="5">
    <location>
        <begin position="143"/>
        <end position="308"/>
    </location>
</feature>
<dbReference type="Gene3D" id="1.10.10.10">
    <property type="entry name" value="Winged helix-like DNA-binding domain superfamily/Winged helix DNA-binding domain"/>
    <property type="match status" value="1"/>
</dbReference>
<organism evidence="7 8">
    <name type="scientific">Strongyloides stercoralis</name>
    <name type="common">Threadworm</name>
    <dbReference type="NCBI Taxonomy" id="6248"/>
    <lineage>
        <taxon>Eukaryota</taxon>
        <taxon>Metazoa</taxon>
        <taxon>Ecdysozoa</taxon>
        <taxon>Nematoda</taxon>
        <taxon>Chromadorea</taxon>
        <taxon>Rhabditida</taxon>
        <taxon>Tylenchina</taxon>
        <taxon>Panagrolaimomorpha</taxon>
        <taxon>Strongyloidoidea</taxon>
        <taxon>Strongyloididae</taxon>
        <taxon>Strongyloides</taxon>
    </lineage>
</organism>
<dbReference type="GO" id="GO:0003723">
    <property type="term" value="F:RNA binding"/>
    <property type="evidence" value="ECO:0007669"/>
    <property type="project" value="UniProtKB-UniRule"/>
</dbReference>
<dbReference type="CDD" id="cd07323">
    <property type="entry name" value="LAM"/>
    <property type="match status" value="1"/>
</dbReference>
<keyword evidence="7" id="KW-1185">Reference proteome</keyword>
<evidence type="ECO:0000256" key="2">
    <source>
        <dbReference type="ARBA" id="ARBA00022884"/>
    </source>
</evidence>
<accession>A0AAF5CQA5</accession>
<evidence type="ECO:0000256" key="5">
    <source>
        <dbReference type="SAM" id="MobiDB-lite"/>
    </source>
</evidence>
<dbReference type="InterPro" id="IPR045180">
    <property type="entry name" value="La_dom_prot"/>
</dbReference>
<name>A0AAF5CQA5_STRER</name>
<reference evidence="8" key="1">
    <citation type="submission" date="2024-02" db="UniProtKB">
        <authorList>
            <consortium name="WormBaseParasite"/>
        </authorList>
    </citation>
    <scope>IDENTIFICATION</scope>
</reference>
<protein>
    <submittedName>
        <fullName evidence="8">HTH La-type RNA-binding domain-containing protein</fullName>
    </submittedName>
</protein>
<dbReference type="PANTHER" id="PTHR22792:SF132">
    <property type="entry name" value="LA-RELATED PROTEIN 1"/>
    <property type="match status" value="1"/>
</dbReference>
<dbReference type="InterPro" id="IPR006630">
    <property type="entry name" value="La_HTH"/>
</dbReference>
<dbReference type="GO" id="GO:1990904">
    <property type="term" value="C:ribonucleoprotein complex"/>
    <property type="evidence" value="ECO:0007669"/>
    <property type="project" value="InterPro"/>
</dbReference>
<comment type="subcellular location">
    <subcellularLocation>
        <location evidence="1">Nucleus</location>
    </subcellularLocation>
</comment>
<dbReference type="InterPro" id="IPR036388">
    <property type="entry name" value="WH-like_DNA-bd_sf"/>
</dbReference>
<keyword evidence="3" id="KW-0539">Nucleus</keyword>
<evidence type="ECO:0000313" key="7">
    <source>
        <dbReference type="Proteomes" id="UP000035681"/>
    </source>
</evidence>
<evidence type="ECO:0000256" key="3">
    <source>
        <dbReference type="ARBA" id="ARBA00023242"/>
    </source>
</evidence>
<sequence>MASNTINPNINIDVKKVNPSSGLDGERENSVLVKLLLSDKNVSSNEGKDYPSTTKEMNQSRNSTPPIPSNEGKNLMNNKSEVVKNQKVFINNKVNESISDDEVFHDCEEATKYLRNILLSTSSMVSESSISSEKKCISKSLTSNRGSHYYTPSEDDVDSKPSTSPKHDTKMKRKEKRFNQNKENVNREVSGKDLVEDNVIGNNNSKLEASNKNSNVNVQSQQGNGRKKSISKKVKKYQNSINNKSCKNDGGQSVYYKRSTEDNVSSSSIKSKSPKLPISNDYFAFDGTSPEGKTKNGKGNSNKYHKEQTSEEEIYNEYGCYNNYRDNKLYKELGPLPSWDEVDELSEIITNDSIDYMEILESEFKKNAIPYFILPSLEVKKIEIKSGGSIVVPTNLKLPLRPITISTSLDTLTKSPTKLYTDIQSPIYDYTPYTPPYTPQSNQNIFFGNTISIDQIKSCILRQIEYYLSEENLSKDYFLQQNIDKNGFISLPLLASFPKIKKLTNDIGLVIQAMKSSTVLEMSEDYQRIKRTVY</sequence>
<dbReference type="PANTHER" id="PTHR22792">
    <property type="entry name" value="LUPUS LA PROTEIN-RELATED"/>
    <property type="match status" value="1"/>
</dbReference>
<dbReference type="GO" id="GO:0006396">
    <property type="term" value="P:RNA processing"/>
    <property type="evidence" value="ECO:0007669"/>
    <property type="project" value="InterPro"/>
</dbReference>
<dbReference type="InterPro" id="IPR002344">
    <property type="entry name" value="Lupus_La"/>
</dbReference>
<feature type="compositionally biased region" description="Polar residues" evidence="5">
    <location>
        <begin position="42"/>
        <end position="64"/>
    </location>
</feature>
<dbReference type="InterPro" id="IPR036390">
    <property type="entry name" value="WH_DNA-bd_sf"/>
</dbReference>
<proteinExistence type="predicted"/>
<feature type="compositionally biased region" description="Basic and acidic residues" evidence="5">
    <location>
        <begin position="177"/>
        <end position="195"/>
    </location>
</feature>
<dbReference type="SMART" id="SM00715">
    <property type="entry name" value="LA"/>
    <property type="match status" value="1"/>
</dbReference>
<feature type="domain" description="HTH La-type RNA-binding" evidence="6">
    <location>
        <begin position="450"/>
        <end position="534"/>
    </location>
</feature>
<keyword evidence="2 4" id="KW-0694">RNA-binding</keyword>
<dbReference type="GO" id="GO:0005634">
    <property type="term" value="C:nucleus"/>
    <property type="evidence" value="ECO:0007669"/>
    <property type="project" value="UniProtKB-SubCell"/>
</dbReference>
<dbReference type="SUPFAM" id="SSF46785">
    <property type="entry name" value="Winged helix' DNA-binding domain"/>
    <property type="match status" value="1"/>
</dbReference>
<feature type="compositionally biased region" description="Basic residues" evidence="5">
    <location>
        <begin position="225"/>
        <end position="236"/>
    </location>
</feature>
<evidence type="ECO:0000313" key="8">
    <source>
        <dbReference type="WBParaSite" id="TCONS_00000176.p1"/>
    </source>
</evidence>
<feature type="compositionally biased region" description="Low complexity" evidence="5">
    <location>
        <begin position="210"/>
        <end position="224"/>
    </location>
</feature>
<dbReference type="AlphaFoldDB" id="A0AAF5CQA5"/>
<dbReference type="Proteomes" id="UP000035681">
    <property type="component" value="Unplaced"/>
</dbReference>
<feature type="region of interest" description="Disordered" evidence="5">
    <location>
        <begin position="42"/>
        <end position="75"/>
    </location>
</feature>
<dbReference type="PRINTS" id="PR00302">
    <property type="entry name" value="LUPUSLA"/>
</dbReference>
<feature type="compositionally biased region" description="Low complexity" evidence="5">
    <location>
        <begin position="265"/>
        <end position="279"/>
    </location>
</feature>